<proteinExistence type="predicted"/>
<sequence>MPRNGFILQGLCFSVGRRACIETLVPYVIYINHRFSFWTMSERLKCSVWLNRDICLVPHTNE</sequence>
<protein>
    <submittedName>
        <fullName evidence="1">Uncharacterized protein</fullName>
    </submittedName>
</protein>
<reference evidence="1" key="1">
    <citation type="submission" date="2018-02" db="EMBL/GenBank/DDBJ databases">
        <title>Rhizophora mucronata_Transcriptome.</title>
        <authorList>
            <person name="Meera S.P."/>
            <person name="Sreeshan A."/>
            <person name="Augustine A."/>
        </authorList>
    </citation>
    <scope>NUCLEOTIDE SEQUENCE</scope>
    <source>
        <tissue evidence="1">Leaf</tissue>
    </source>
</reference>
<accession>A0A2P2QPT6</accession>
<organism evidence="1">
    <name type="scientific">Rhizophora mucronata</name>
    <name type="common">Asiatic mangrove</name>
    <dbReference type="NCBI Taxonomy" id="61149"/>
    <lineage>
        <taxon>Eukaryota</taxon>
        <taxon>Viridiplantae</taxon>
        <taxon>Streptophyta</taxon>
        <taxon>Embryophyta</taxon>
        <taxon>Tracheophyta</taxon>
        <taxon>Spermatophyta</taxon>
        <taxon>Magnoliopsida</taxon>
        <taxon>eudicotyledons</taxon>
        <taxon>Gunneridae</taxon>
        <taxon>Pentapetalae</taxon>
        <taxon>rosids</taxon>
        <taxon>fabids</taxon>
        <taxon>Malpighiales</taxon>
        <taxon>Rhizophoraceae</taxon>
        <taxon>Rhizophora</taxon>
    </lineage>
</organism>
<dbReference type="EMBL" id="GGEC01088427">
    <property type="protein sequence ID" value="MBX68911.1"/>
    <property type="molecule type" value="Transcribed_RNA"/>
</dbReference>
<dbReference type="AlphaFoldDB" id="A0A2P2QPT6"/>
<name>A0A2P2QPT6_RHIMU</name>
<evidence type="ECO:0000313" key="1">
    <source>
        <dbReference type="EMBL" id="MBX68911.1"/>
    </source>
</evidence>